<accession>A0A517NHJ4</accession>
<evidence type="ECO:0000256" key="1">
    <source>
        <dbReference type="SAM" id="MobiDB-lite"/>
    </source>
</evidence>
<gene>
    <name evidence="2" type="ORF">K227x_50150</name>
</gene>
<dbReference type="KEGG" id="rlc:K227x_50150"/>
<feature type="region of interest" description="Disordered" evidence="1">
    <location>
        <begin position="109"/>
        <end position="174"/>
    </location>
</feature>
<protein>
    <submittedName>
        <fullName evidence="2">Uncharacterized protein</fullName>
    </submittedName>
</protein>
<keyword evidence="3" id="KW-1185">Reference proteome</keyword>
<name>A0A517NHJ4_9BACT</name>
<organism evidence="2 3">
    <name type="scientific">Rubripirellula lacrimiformis</name>
    <dbReference type="NCBI Taxonomy" id="1930273"/>
    <lineage>
        <taxon>Bacteria</taxon>
        <taxon>Pseudomonadati</taxon>
        <taxon>Planctomycetota</taxon>
        <taxon>Planctomycetia</taxon>
        <taxon>Pirellulales</taxon>
        <taxon>Pirellulaceae</taxon>
        <taxon>Rubripirellula</taxon>
    </lineage>
</organism>
<dbReference type="AlphaFoldDB" id="A0A517NHJ4"/>
<dbReference type="EMBL" id="CP036525">
    <property type="protein sequence ID" value="QDT06604.1"/>
    <property type="molecule type" value="Genomic_DNA"/>
</dbReference>
<evidence type="ECO:0000313" key="2">
    <source>
        <dbReference type="EMBL" id="QDT06604.1"/>
    </source>
</evidence>
<proteinExistence type="predicted"/>
<sequence>MFLLPIILWWAKEPMRFAIGKTRRTICTAMMAAIAVAATGSATDQSAFAEDRLGRGDRNADGADPQGGNQRLVVAKDAPPILREGTKLAATEGQIILLGRRWAFVPDTADESDRVAKQKTPQTFRLSSRPVISPATSAGSRSRSSRSNSDLANGSDAAIPPEKSSWNWGKGPENTRTEQARKLLGSISMVKTRNESDGNENASAHPKTQFLLTENLNLQRIVEAIRDDAADEKWVLTGEISEYFGENRLTIRTAQRSNHK</sequence>
<reference evidence="2 3" key="1">
    <citation type="submission" date="2019-02" db="EMBL/GenBank/DDBJ databases">
        <title>Deep-cultivation of Planctomycetes and their phenomic and genomic characterization uncovers novel biology.</title>
        <authorList>
            <person name="Wiegand S."/>
            <person name="Jogler M."/>
            <person name="Boedeker C."/>
            <person name="Pinto D."/>
            <person name="Vollmers J."/>
            <person name="Rivas-Marin E."/>
            <person name="Kohn T."/>
            <person name="Peeters S.H."/>
            <person name="Heuer A."/>
            <person name="Rast P."/>
            <person name="Oberbeckmann S."/>
            <person name="Bunk B."/>
            <person name="Jeske O."/>
            <person name="Meyerdierks A."/>
            <person name="Storesund J.E."/>
            <person name="Kallscheuer N."/>
            <person name="Luecker S."/>
            <person name="Lage O.M."/>
            <person name="Pohl T."/>
            <person name="Merkel B.J."/>
            <person name="Hornburger P."/>
            <person name="Mueller R.-W."/>
            <person name="Bruemmer F."/>
            <person name="Labrenz M."/>
            <person name="Spormann A.M."/>
            <person name="Op den Camp H."/>
            <person name="Overmann J."/>
            <person name="Amann R."/>
            <person name="Jetten M.S.M."/>
            <person name="Mascher T."/>
            <person name="Medema M.H."/>
            <person name="Devos D.P."/>
            <person name="Kaster A.-K."/>
            <person name="Ovreas L."/>
            <person name="Rohde M."/>
            <person name="Galperin M.Y."/>
            <person name="Jogler C."/>
        </authorList>
    </citation>
    <scope>NUCLEOTIDE SEQUENCE [LARGE SCALE GENOMIC DNA]</scope>
    <source>
        <strain evidence="2 3">K22_7</strain>
    </source>
</reference>
<feature type="compositionally biased region" description="Low complexity" evidence="1">
    <location>
        <begin position="140"/>
        <end position="149"/>
    </location>
</feature>
<evidence type="ECO:0000313" key="3">
    <source>
        <dbReference type="Proteomes" id="UP000318538"/>
    </source>
</evidence>
<dbReference type="Proteomes" id="UP000318538">
    <property type="component" value="Chromosome"/>
</dbReference>